<evidence type="ECO:0000256" key="1">
    <source>
        <dbReference type="ARBA" id="ARBA00004141"/>
    </source>
</evidence>
<dbReference type="Proteomes" id="UP000258309">
    <property type="component" value="Unassembled WGS sequence"/>
</dbReference>
<dbReference type="Gene3D" id="1.20.1080.10">
    <property type="entry name" value="Glycerol uptake facilitator protein"/>
    <property type="match status" value="1"/>
</dbReference>
<sequence>MHTVNSPSPEDILRHVTSIGIAKASLGWAELAVRAFLGGAFISLGGLINLMVVSGAEGLRASNPSIATLIASFTFPTGFFLITVTNTELATSSFFIMPFAALQRRITIKALLRNWTMGYIFNMCGALFFAGFLAWWTDTLGTAAEQAYTITQAEGRVSIKSYWSVNFLRGVGCNWLVGLATFATIATDDNLTKIYSIWIPIWAFAGLGYQHSIANFAGLWAVLTGCIFWFLYGREEESYTKPEAPPEASKVHSKRQQQSSPMISEATATEKLGGELQLDQADIV</sequence>
<evidence type="ECO:0000313" key="9">
    <source>
        <dbReference type="Proteomes" id="UP000258309"/>
    </source>
</evidence>
<comment type="caution">
    <text evidence="8">The sequence shown here is derived from an EMBL/GenBank/DDBJ whole genome shotgun (WGS) entry which is preliminary data.</text>
</comment>
<dbReference type="GO" id="GO:0015707">
    <property type="term" value="P:nitrite transport"/>
    <property type="evidence" value="ECO:0007669"/>
    <property type="project" value="TreeGrafter"/>
</dbReference>
<keyword evidence="3 7" id="KW-1133">Transmembrane helix</keyword>
<comment type="subcellular location">
    <subcellularLocation>
        <location evidence="1">Membrane</location>
        <topology evidence="1">Multi-pass membrane protein</topology>
    </subcellularLocation>
</comment>
<dbReference type="Pfam" id="PF01226">
    <property type="entry name" value="Form_Nir_trans"/>
    <property type="match status" value="1"/>
</dbReference>
<evidence type="ECO:0008006" key="10">
    <source>
        <dbReference type="Google" id="ProtNLM"/>
    </source>
</evidence>
<dbReference type="GO" id="GO:0005886">
    <property type="term" value="C:plasma membrane"/>
    <property type="evidence" value="ECO:0007669"/>
    <property type="project" value="TreeGrafter"/>
</dbReference>
<proteinExistence type="inferred from homology"/>
<dbReference type="InterPro" id="IPR023271">
    <property type="entry name" value="Aquaporin-like"/>
</dbReference>
<evidence type="ECO:0000256" key="6">
    <source>
        <dbReference type="SAM" id="MobiDB-lite"/>
    </source>
</evidence>
<feature type="transmembrane region" description="Helical" evidence="7">
    <location>
        <begin position="31"/>
        <end position="53"/>
    </location>
</feature>
<dbReference type="PANTHER" id="PTHR30520:SF6">
    <property type="entry name" value="FORMATE_NITRATE FAMILY TRANSPORTER (EUROFUNG)"/>
    <property type="match status" value="1"/>
</dbReference>
<name>A0A3E2HRL2_SCYLI</name>
<organism evidence="8 9">
    <name type="scientific">Scytalidium lignicola</name>
    <name type="common">Hyphomycete</name>
    <dbReference type="NCBI Taxonomy" id="5539"/>
    <lineage>
        <taxon>Eukaryota</taxon>
        <taxon>Fungi</taxon>
        <taxon>Dikarya</taxon>
        <taxon>Ascomycota</taxon>
        <taxon>Pezizomycotina</taxon>
        <taxon>Leotiomycetes</taxon>
        <taxon>Leotiomycetes incertae sedis</taxon>
        <taxon>Scytalidium</taxon>
    </lineage>
</organism>
<dbReference type="OrthoDB" id="4829at2759"/>
<comment type="similarity">
    <text evidence="5">Belongs to the FNT transporter (TC 1.A.16) family.</text>
</comment>
<feature type="non-terminal residue" evidence="8">
    <location>
        <position position="284"/>
    </location>
</feature>
<feature type="transmembrane region" description="Helical" evidence="7">
    <location>
        <begin position="65"/>
        <end position="83"/>
    </location>
</feature>
<dbReference type="STRING" id="5539.A0A3E2HRL2"/>
<protein>
    <recommendedName>
        <fullName evidence="10">Formate/nitrite transporter</fullName>
    </recommendedName>
</protein>
<evidence type="ECO:0000256" key="2">
    <source>
        <dbReference type="ARBA" id="ARBA00022692"/>
    </source>
</evidence>
<keyword evidence="4 7" id="KW-0472">Membrane</keyword>
<evidence type="ECO:0000256" key="5">
    <source>
        <dbReference type="ARBA" id="ARBA00049660"/>
    </source>
</evidence>
<keyword evidence="9" id="KW-1185">Reference proteome</keyword>
<evidence type="ECO:0000313" key="8">
    <source>
        <dbReference type="EMBL" id="RFU36004.1"/>
    </source>
</evidence>
<feature type="region of interest" description="Disordered" evidence="6">
    <location>
        <begin position="241"/>
        <end position="284"/>
    </location>
</feature>
<evidence type="ECO:0000256" key="7">
    <source>
        <dbReference type="SAM" id="Phobius"/>
    </source>
</evidence>
<evidence type="ECO:0000256" key="4">
    <source>
        <dbReference type="ARBA" id="ARBA00023136"/>
    </source>
</evidence>
<dbReference type="InterPro" id="IPR000292">
    <property type="entry name" value="For/NO2_transpt"/>
</dbReference>
<feature type="transmembrane region" description="Helical" evidence="7">
    <location>
        <begin position="119"/>
        <end position="136"/>
    </location>
</feature>
<feature type="transmembrane region" description="Helical" evidence="7">
    <location>
        <begin position="213"/>
        <end position="232"/>
    </location>
</feature>
<dbReference type="PANTHER" id="PTHR30520">
    <property type="entry name" value="FORMATE TRANSPORTER-RELATED"/>
    <property type="match status" value="1"/>
</dbReference>
<keyword evidence="2 7" id="KW-0812">Transmembrane</keyword>
<accession>A0A3E2HRL2</accession>
<reference evidence="8 9" key="1">
    <citation type="submission" date="2018-05" db="EMBL/GenBank/DDBJ databases">
        <title>Draft genome sequence of Scytalidium lignicola DSM 105466, a ubiquitous saprotrophic fungus.</title>
        <authorList>
            <person name="Buettner E."/>
            <person name="Gebauer A.M."/>
            <person name="Hofrichter M."/>
            <person name="Liers C."/>
            <person name="Kellner H."/>
        </authorList>
    </citation>
    <scope>NUCLEOTIDE SEQUENCE [LARGE SCALE GENOMIC DNA]</scope>
    <source>
        <strain evidence="8 9">DSM 105466</strain>
    </source>
</reference>
<evidence type="ECO:0000256" key="3">
    <source>
        <dbReference type="ARBA" id="ARBA00022989"/>
    </source>
</evidence>
<feature type="non-terminal residue" evidence="8">
    <location>
        <position position="1"/>
    </location>
</feature>
<dbReference type="GO" id="GO:0015513">
    <property type="term" value="F:high-affinity secondary active nitrite transmembrane transporter activity"/>
    <property type="evidence" value="ECO:0007669"/>
    <property type="project" value="TreeGrafter"/>
</dbReference>
<dbReference type="AlphaFoldDB" id="A0A3E2HRL2"/>
<dbReference type="EMBL" id="NCSJ02000003">
    <property type="protein sequence ID" value="RFU36004.1"/>
    <property type="molecule type" value="Genomic_DNA"/>
</dbReference>
<dbReference type="OMA" id="CLIERRI"/>
<gene>
    <name evidence="8" type="ORF">B7463_g413</name>
</gene>